<organism evidence="2 3">
    <name type="scientific">Allocatelliglobosispora scoriae</name>
    <dbReference type="NCBI Taxonomy" id="643052"/>
    <lineage>
        <taxon>Bacteria</taxon>
        <taxon>Bacillati</taxon>
        <taxon>Actinomycetota</taxon>
        <taxon>Actinomycetes</taxon>
        <taxon>Micromonosporales</taxon>
        <taxon>Micromonosporaceae</taxon>
        <taxon>Allocatelliglobosispora</taxon>
    </lineage>
</organism>
<comment type="caution">
    <text evidence="2">The sequence shown here is derived from an EMBL/GenBank/DDBJ whole genome shotgun (WGS) entry which is preliminary data.</text>
</comment>
<reference evidence="2 3" key="1">
    <citation type="submission" date="2020-08" db="EMBL/GenBank/DDBJ databases">
        <title>Sequencing the genomes of 1000 actinobacteria strains.</title>
        <authorList>
            <person name="Klenk H.-P."/>
        </authorList>
    </citation>
    <scope>NUCLEOTIDE SEQUENCE [LARGE SCALE GENOMIC DNA]</scope>
    <source>
        <strain evidence="2 3">DSM 45362</strain>
    </source>
</reference>
<evidence type="ECO:0000259" key="1">
    <source>
        <dbReference type="PROSITE" id="PS50943"/>
    </source>
</evidence>
<accession>A0A841BGE5</accession>
<dbReference type="EMBL" id="JACHMN010000001">
    <property type="protein sequence ID" value="MBB5866705.1"/>
    <property type="molecule type" value="Genomic_DNA"/>
</dbReference>
<keyword evidence="3" id="KW-1185">Reference proteome</keyword>
<dbReference type="RefSeq" id="WP_184830691.1">
    <property type="nucleotide sequence ID" value="NZ_JACHMN010000001.1"/>
</dbReference>
<dbReference type="Proteomes" id="UP000587527">
    <property type="component" value="Unassembled WGS sequence"/>
</dbReference>
<dbReference type="InterPro" id="IPR001387">
    <property type="entry name" value="Cro/C1-type_HTH"/>
</dbReference>
<dbReference type="Pfam" id="PF13560">
    <property type="entry name" value="HTH_31"/>
    <property type="match status" value="1"/>
</dbReference>
<name>A0A841BGE5_9ACTN</name>
<gene>
    <name evidence="2" type="ORF">F4553_000084</name>
</gene>
<protein>
    <submittedName>
        <fullName evidence="2">DNA-binding XRE family transcriptional regulator</fullName>
    </submittedName>
</protein>
<sequence length="419" mass="44737">MEDPNEVQQARKRLGARLALLRAAAGFTQHTLAAQISYGRSTIANVEVGKQKVRRDFWQRCDAVLGEESSSLTAEHNQIVDMLSRHQQQAALAAFTDDDQPADWDEWLRHSMLTRARPPGELPSLESMESALNGGNAAYQRAQYAQLRDLPAMVRCAEALVAHTPESARAATIATSVYLLVAKLATKRGAVDVAWVAADRAATFSLMTRRPELRAVAAYQTACALAKQPARVGEAEDVALSAAGALAAHRGATTPGALSARGALLLHAAIAAARQGRRADAEKHLDGAETLARQLGRNANELWTAFGPANVALHRISVAVALNATAHAIGLADRVDTAALPPMLVSRRAQLHLDLAAAHLQTKADPQSLLHLLEFERIAPEAITVNRAAQGHIQTLLGRWRASQTPGLPALAARAGVQA</sequence>
<dbReference type="SMART" id="SM00530">
    <property type="entry name" value="HTH_XRE"/>
    <property type="match status" value="1"/>
</dbReference>
<proteinExistence type="predicted"/>
<feature type="domain" description="HTH cro/C1-type" evidence="1">
    <location>
        <begin position="18"/>
        <end position="72"/>
    </location>
</feature>
<dbReference type="PROSITE" id="PS50943">
    <property type="entry name" value="HTH_CROC1"/>
    <property type="match status" value="1"/>
</dbReference>
<evidence type="ECO:0000313" key="3">
    <source>
        <dbReference type="Proteomes" id="UP000587527"/>
    </source>
</evidence>
<evidence type="ECO:0000313" key="2">
    <source>
        <dbReference type="EMBL" id="MBB5866705.1"/>
    </source>
</evidence>
<dbReference type="SUPFAM" id="SSF47413">
    <property type="entry name" value="lambda repressor-like DNA-binding domains"/>
    <property type="match status" value="1"/>
</dbReference>
<keyword evidence="2" id="KW-0238">DNA-binding</keyword>
<dbReference type="Gene3D" id="1.10.260.40">
    <property type="entry name" value="lambda repressor-like DNA-binding domains"/>
    <property type="match status" value="1"/>
</dbReference>
<dbReference type="InterPro" id="IPR010982">
    <property type="entry name" value="Lambda_DNA-bd_dom_sf"/>
</dbReference>
<dbReference type="AlphaFoldDB" id="A0A841BGE5"/>
<dbReference type="GO" id="GO:0003677">
    <property type="term" value="F:DNA binding"/>
    <property type="evidence" value="ECO:0007669"/>
    <property type="project" value="UniProtKB-KW"/>
</dbReference>